<gene>
    <name evidence="3" type="ORF">EXN75_04670</name>
</gene>
<dbReference type="GeneID" id="302994587"/>
<dbReference type="EMBL" id="SGVY01000008">
    <property type="protein sequence ID" value="TFH83041.1"/>
    <property type="molecule type" value="Genomic_DNA"/>
</dbReference>
<comment type="caution">
    <text evidence="3">The sequence shown here is derived from an EMBL/GenBank/DDBJ whole genome shotgun (WGS) entry which is preliminary data.</text>
</comment>
<organism evidence="3 4">
    <name type="scientific">Segatella hominis</name>
    <dbReference type="NCBI Taxonomy" id="2518605"/>
    <lineage>
        <taxon>Bacteria</taxon>
        <taxon>Pseudomonadati</taxon>
        <taxon>Bacteroidota</taxon>
        <taxon>Bacteroidia</taxon>
        <taxon>Bacteroidales</taxon>
        <taxon>Prevotellaceae</taxon>
        <taxon>Segatella</taxon>
    </lineage>
</organism>
<name>A0A4Y8VS15_9BACT</name>
<feature type="domain" description="Outer membrane protein beta-barrel" evidence="2">
    <location>
        <begin position="19"/>
        <end position="215"/>
    </location>
</feature>
<proteinExistence type="predicted"/>
<dbReference type="Pfam" id="PF13568">
    <property type="entry name" value="OMP_b-brl_2"/>
    <property type="match status" value="1"/>
</dbReference>
<keyword evidence="1" id="KW-0732">Signal</keyword>
<dbReference type="InterPro" id="IPR025665">
    <property type="entry name" value="Beta-barrel_OMP_2"/>
</dbReference>
<protein>
    <submittedName>
        <fullName evidence="3">PorT family protein</fullName>
    </submittedName>
</protein>
<keyword evidence="4" id="KW-1185">Reference proteome</keyword>
<evidence type="ECO:0000259" key="2">
    <source>
        <dbReference type="Pfam" id="PF13568"/>
    </source>
</evidence>
<dbReference type="AlphaFoldDB" id="A0A4Y8VS15"/>
<dbReference type="RefSeq" id="WP_118116628.1">
    <property type="nucleotide sequence ID" value="NZ_JBOLBK010000169.1"/>
</dbReference>
<reference evidence="3 4" key="1">
    <citation type="submission" date="2019-02" db="EMBL/GenBank/DDBJ databases">
        <title>Draft Genome Sequence of the Prevotella sp. BCRC 81118, Isolated from Human Feces.</title>
        <authorList>
            <person name="Huang C.-H."/>
        </authorList>
    </citation>
    <scope>NUCLEOTIDE SEQUENCE [LARGE SCALE GENOMIC DNA]</scope>
    <source>
        <strain evidence="3 4">BCRC 81118</strain>
    </source>
</reference>
<feature type="signal peptide" evidence="1">
    <location>
        <begin position="1"/>
        <end position="19"/>
    </location>
</feature>
<feature type="chain" id="PRO_5021351560" evidence="1">
    <location>
        <begin position="20"/>
        <end position="250"/>
    </location>
</feature>
<dbReference type="Proteomes" id="UP000297872">
    <property type="component" value="Unassembled WGS sequence"/>
</dbReference>
<evidence type="ECO:0000256" key="1">
    <source>
        <dbReference type="SAM" id="SignalP"/>
    </source>
</evidence>
<dbReference type="OrthoDB" id="1467485at2"/>
<sequence>MRRIILSIMMGLIATIALAQERTVENRPYTDLRPFHFGVMVGTHLQDLEFINAGPVTYTDENGAEVNSNVTIDQDRWDPGFTVGVLGEFRLSTHFQFRIAPAMYFGTRHLTFHNIMQDANEDGNVKQEDKKQELKTAYISSAFDIIFSAPRFNNHRPYIMAGINPMMNLSGNKSDYIQLKKTDIFLELGLGCDFYLPFFKLRPELKFMYGLMNIYDKDHVKNVKDKSMLPYTLAAKEAHSKMIALTFYFE</sequence>
<evidence type="ECO:0000313" key="4">
    <source>
        <dbReference type="Proteomes" id="UP000297872"/>
    </source>
</evidence>
<evidence type="ECO:0000313" key="3">
    <source>
        <dbReference type="EMBL" id="TFH83041.1"/>
    </source>
</evidence>
<accession>A0A4Y8VS15</accession>